<dbReference type="Gene3D" id="3.40.50.880">
    <property type="match status" value="1"/>
</dbReference>
<reference evidence="1 2" key="1">
    <citation type="submission" date="2017-07" db="EMBL/GenBank/DDBJ databases">
        <title>Isolation and whole genome analysis of endospore-forming bacteria from heroin.</title>
        <authorList>
            <person name="Kalinowski J."/>
            <person name="Ahrens B."/>
            <person name="Al-Dilaimi A."/>
            <person name="Winkler A."/>
            <person name="Wibberg D."/>
            <person name="Schleenbecker U."/>
            <person name="Ruckert C."/>
            <person name="Wolfel R."/>
            <person name="Grass G."/>
        </authorList>
    </citation>
    <scope>NUCLEOTIDE SEQUENCE [LARGE SCALE GENOMIC DNA]</scope>
    <source>
        <strain evidence="1 2">7523-2</strain>
    </source>
</reference>
<organism evidence="1 2">
    <name type="scientific">Shouchella clausii</name>
    <name type="common">Alkalihalobacillus clausii</name>
    <dbReference type="NCBI Taxonomy" id="79880"/>
    <lineage>
        <taxon>Bacteria</taxon>
        <taxon>Bacillati</taxon>
        <taxon>Bacillota</taxon>
        <taxon>Bacilli</taxon>
        <taxon>Bacillales</taxon>
        <taxon>Bacillaceae</taxon>
        <taxon>Shouchella</taxon>
    </lineage>
</organism>
<dbReference type="EMBL" id="NPBS01000026">
    <property type="protein sequence ID" value="PAF26883.1"/>
    <property type="molecule type" value="Genomic_DNA"/>
</dbReference>
<gene>
    <name evidence="1" type="ORF">CHH61_05940</name>
</gene>
<dbReference type="InterPro" id="IPR028212">
    <property type="entry name" value="GHL6"/>
</dbReference>
<proteinExistence type="predicted"/>
<dbReference type="SUPFAM" id="SSF52317">
    <property type="entry name" value="Class I glutamine amidotransferase-like"/>
    <property type="match status" value="1"/>
</dbReference>
<dbReference type="AlphaFoldDB" id="A0A268S2W4"/>
<dbReference type="Proteomes" id="UP000216133">
    <property type="component" value="Unassembled WGS sequence"/>
</dbReference>
<sequence>MFWWERNNLRMIQTNLREVDATLNVDQLISDLKAFSANTLMMNAGGIFAFYPTKLKYQYQTPYLKQDLLREVIEKTHEAGMRFIARFDFSKAHESIFKEKPEWFYRTIEGHEVNYNGIVHTCINGYYQQTYSLEMIKEVITEYKVDGIFFNMFGYQTSDYSSHDYGICHCQSCQTRFRKMYQLELPESNDRSNERYKKYKEFQWRTTQEMLDRIHDLVKKINPHIAISTYNDYKVDIVRKESNTKLTRPHPVWLYSSSENVKSVEDTWDDKLISNCCINAVDLQYRFHGVSEQEVSIRLYESIASGSGLDFCIIGVFDRYSDQKNFPTVKDIFRFHEENEQYYGQLLSVEEIALIKPTGPQVSNETEYLGIFKMLKEEHKPFDVVCQHQLVTNEEKLKRFQFIIIPDIREWEGEQLNTLIRLHQQGVKVVATGQTLTQADQAQVLRSLFNGEFIKTTTENDAAYLLTKGKQLSSQDTEQNWVFIDGEFSMIKFSNCDKWLPYILPSTFGPPERAYNHKLSEFHGAGIAHTEYGANAYLTWQPGTLYYQHGYEDHKQLFDRILNQLEYRSILKADAPGSVEMFINRTAKGQYVVQLLNLSGFNGVTYMEPIPIGPIQIELHLEDVPTNIIHLNSKKAIAFEADSSHSTITFQVDQLQRYDAYVIEMR</sequence>
<dbReference type="Pfam" id="PF14871">
    <property type="entry name" value="GHL6"/>
    <property type="match status" value="1"/>
</dbReference>
<dbReference type="InterPro" id="IPR029062">
    <property type="entry name" value="Class_I_gatase-like"/>
</dbReference>
<dbReference type="Gene3D" id="3.20.20.80">
    <property type="entry name" value="Glycosidases"/>
    <property type="match status" value="1"/>
</dbReference>
<dbReference type="RefSeq" id="WP_095237905.1">
    <property type="nucleotide sequence ID" value="NZ_JAHHYG010000005.1"/>
</dbReference>
<dbReference type="SUPFAM" id="SSF51445">
    <property type="entry name" value="(Trans)glycosidases"/>
    <property type="match status" value="1"/>
</dbReference>
<evidence type="ECO:0000313" key="1">
    <source>
        <dbReference type="EMBL" id="PAF26883.1"/>
    </source>
</evidence>
<protein>
    <recommendedName>
        <fullName evidence="3">Beta-galactosidase trimerisation domain-containing protein</fullName>
    </recommendedName>
</protein>
<evidence type="ECO:0008006" key="3">
    <source>
        <dbReference type="Google" id="ProtNLM"/>
    </source>
</evidence>
<dbReference type="InterPro" id="IPR017853">
    <property type="entry name" value="GH"/>
</dbReference>
<evidence type="ECO:0000313" key="2">
    <source>
        <dbReference type="Proteomes" id="UP000216133"/>
    </source>
</evidence>
<name>A0A268S2W4_SHOCL</name>
<accession>A0A268S2W4</accession>
<comment type="caution">
    <text evidence="1">The sequence shown here is derived from an EMBL/GenBank/DDBJ whole genome shotgun (WGS) entry which is preliminary data.</text>
</comment>